<accession>A0A515ERK3</accession>
<reference evidence="2" key="1">
    <citation type="submission" date="2019-02" db="EMBL/GenBank/DDBJ databases">
        <title>Complete genome sequence of Rhodoferax sp. Gr-4.</title>
        <authorList>
            <person name="Jin L."/>
        </authorList>
    </citation>
    <scope>NUCLEOTIDE SEQUENCE [LARGE SCALE GENOMIC DNA]</scope>
    <source>
        <strain evidence="2">Gr-4</strain>
    </source>
</reference>
<dbReference type="AlphaFoldDB" id="A0A515ERK3"/>
<evidence type="ECO:0000313" key="2">
    <source>
        <dbReference type="Proteomes" id="UP000317365"/>
    </source>
</evidence>
<proteinExistence type="predicted"/>
<protein>
    <submittedName>
        <fullName evidence="1">Uncharacterized protein</fullName>
    </submittedName>
</protein>
<keyword evidence="2" id="KW-1185">Reference proteome</keyword>
<sequence>MAPKANRAARSTSAAQLVKALVPVEYNHTRHEPGGEPFEVDAEDVDQLLEVNAVELTGGEAAAT</sequence>
<dbReference type="EMBL" id="CP036282">
    <property type="protein sequence ID" value="QDL55306.1"/>
    <property type="molecule type" value="Genomic_DNA"/>
</dbReference>
<name>A0A515ERK3_9BURK</name>
<gene>
    <name evidence="1" type="ORF">EXZ61_14645</name>
</gene>
<dbReference type="RefSeq" id="WP_142812464.1">
    <property type="nucleotide sequence ID" value="NZ_CP036282.1"/>
</dbReference>
<dbReference type="Proteomes" id="UP000317365">
    <property type="component" value="Chromosome"/>
</dbReference>
<reference evidence="2" key="2">
    <citation type="journal article" date="2020" name="Int. J. Syst. Evol. Microbiol.">
        <title>Genomic insights into a novel species Rhodoferax aquaticus sp. nov., isolated from freshwater.</title>
        <authorList>
            <person name="Li T."/>
            <person name="Zhuo Y."/>
            <person name="Jin C.Z."/>
            <person name="Wu X."/>
            <person name="Ko S.R."/>
            <person name="Jin F.J."/>
            <person name="Ahn C.Y."/>
            <person name="Oh H.M."/>
            <person name="Lee H.G."/>
            <person name="Jin L."/>
        </authorList>
    </citation>
    <scope>NUCLEOTIDE SEQUENCE [LARGE SCALE GENOMIC DNA]</scope>
    <source>
        <strain evidence="2">Gr-4</strain>
    </source>
</reference>
<evidence type="ECO:0000313" key="1">
    <source>
        <dbReference type="EMBL" id="QDL55306.1"/>
    </source>
</evidence>
<organism evidence="1 2">
    <name type="scientific">Rhodoferax aquaticus</name>
    <dbReference type="NCBI Taxonomy" id="2527691"/>
    <lineage>
        <taxon>Bacteria</taxon>
        <taxon>Pseudomonadati</taxon>
        <taxon>Pseudomonadota</taxon>
        <taxon>Betaproteobacteria</taxon>
        <taxon>Burkholderiales</taxon>
        <taxon>Comamonadaceae</taxon>
        <taxon>Rhodoferax</taxon>
    </lineage>
</organism>
<dbReference type="KEGG" id="rhg:EXZ61_14645"/>